<comment type="caution">
    <text evidence="1">The sequence shown here is derived from an EMBL/GenBank/DDBJ whole genome shotgun (WGS) entry which is preliminary data.</text>
</comment>
<name>A0AAW6H7W5_BACUN</name>
<evidence type="ECO:0000313" key="2">
    <source>
        <dbReference type="Proteomes" id="UP001222603"/>
    </source>
</evidence>
<sequence>MDLLTGEFNGEKVNIFIATQSNKVWRIVVADAIERNEHDIKIRFNNLYDQFNDNPKYVPKLEDNDYISEDINLAYEMKVRNKRFEAGFMQMTNPKSPQNSPEKIQQELTQKISEICPTEEFIRKSEKEKEDITKEAAMNIVQEAAMRSVWFMISEKYGKFSLILFYDNEYNNAHGEDL</sequence>
<protein>
    <submittedName>
        <fullName evidence="1">Uncharacterized protein</fullName>
    </submittedName>
</protein>
<gene>
    <name evidence="1" type="ORF">POZ10_16060</name>
</gene>
<dbReference type="Proteomes" id="UP001222603">
    <property type="component" value="Unassembled WGS sequence"/>
</dbReference>
<evidence type="ECO:0000313" key="1">
    <source>
        <dbReference type="EMBL" id="MDC1902131.1"/>
    </source>
</evidence>
<proteinExistence type="predicted"/>
<accession>A0AAW6H7W5</accession>
<organism evidence="1 2">
    <name type="scientific">Bacteroides uniformis</name>
    <dbReference type="NCBI Taxonomy" id="820"/>
    <lineage>
        <taxon>Bacteria</taxon>
        <taxon>Pseudomonadati</taxon>
        <taxon>Bacteroidota</taxon>
        <taxon>Bacteroidia</taxon>
        <taxon>Bacteroidales</taxon>
        <taxon>Bacteroidaceae</taxon>
        <taxon>Bacteroides</taxon>
    </lineage>
</organism>
<reference evidence="1" key="1">
    <citation type="submission" date="2022-10" db="EMBL/GenBank/DDBJ databases">
        <title>Human gut microbiome strain richness.</title>
        <authorList>
            <person name="Chen-Liaw A."/>
        </authorList>
    </citation>
    <scope>NUCLEOTIDE SEQUENCE</scope>
    <source>
        <strain evidence="1">1001713st1_F9_1001713B170221_170320</strain>
    </source>
</reference>
<dbReference type="AlphaFoldDB" id="A0AAW6H7W5"/>
<dbReference type="EMBL" id="JAQNSI010000448">
    <property type="protein sequence ID" value="MDC1902131.1"/>
    <property type="molecule type" value="Genomic_DNA"/>
</dbReference>